<proteinExistence type="predicted"/>
<dbReference type="EMBL" id="LN899823">
    <property type="protein sequence ID" value="CUV26464.1"/>
    <property type="molecule type" value="Genomic_DNA"/>
</dbReference>
<reference evidence="4" key="1">
    <citation type="submission" date="2015-10" db="EMBL/GenBank/DDBJ databases">
        <authorList>
            <person name="Gilbert D.G."/>
        </authorList>
    </citation>
    <scope>NUCLEOTIDE SEQUENCE</scope>
    <source>
        <strain evidence="4">Phyl III-seqv23</strain>
    </source>
</reference>
<evidence type="ECO:0000313" key="4">
    <source>
        <dbReference type="EMBL" id="CUV64265.1"/>
    </source>
</evidence>
<evidence type="ECO:0000313" key="3">
    <source>
        <dbReference type="EMBL" id="CUV42709.1"/>
    </source>
</evidence>
<protein>
    <submittedName>
        <fullName evidence="4">Putative transmembrane protein</fullName>
    </submittedName>
</protein>
<dbReference type="EMBL" id="LN899825">
    <property type="protein sequence ID" value="CUV37473.1"/>
    <property type="molecule type" value="Genomic_DNA"/>
</dbReference>
<evidence type="ECO:0000313" key="2">
    <source>
        <dbReference type="EMBL" id="CUV37473.1"/>
    </source>
</evidence>
<dbReference type="AlphaFoldDB" id="A0A0S4XJZ7"/>
<keyword evidence="4" id="KW-0812">Transmembrane</keyword>
<gene>
    <name evidence="4" type="ORF">RD1301_v1_5640002</name>
    <name evidence="1" type="ORF">RUN1744_v1_1590002</name>
    <name evidence="2" type="ORF">TD1301_v1_3590002</name>
    <name evidence="3" type="ORF">TF3108_v1_1470002</name>
</gene>
<dbReference type="EMBL" id="LN899822">
    <property type="protein sequence ID" value="CUV64265.1"/>
    <property type="molecule type" value="Genomic_DNA"/>
</dbReference>
<sequence>MAYSVPLPLRPSLTALVNALLPLASWLETKRYVPDPSSLIPPASPLPWRTGPVSLDADSLALISAFEAWVDDDATNEALAPRWLMLKARPTAFFPYQVSSVPAWRAARGLSPDAAFAPFTGPGANMSYVLARPGASADPGDPVPRARYYDQGFTLLQSAIDQAGGPITDWAAFANALLSNAVAAWPATAVVSSSLFIKRLTCDLLIACMDQKNPALAGRDPIWLRAVLIEAGENRHRGNEYGPAQTAVAVVGVLDTLASLPQV</sequence>
<organism evidence="4">
    <name type="scientific">Ralstonia solanacearum</name>
    <name type="common">Pseudomonas solanacearum</name>
    <dbReference type="NCBI Taxonomy" id="305"/>
    <lineage>
        <taxon>Bacteria</taxon>
        <taxon>Pseudomonadati</taxon>
        <taxon>Pseudomonadota</taxon>
        <taxon>Betaproteobacteria</taxon>
        <taxon>Burkholderiales</taxon>
        <taxon>Burkholderiaceae</taxon>
        <taxon>Ralstonia</taxon>
        <taxon>Ralstonia solanacearum species complex</taxon>
    </lineage>
</organism>
<accession>A0A0S4XJZ7</accession>
<dbReference type="EMBL" id="LN899826">
    <property type="protein sequence ID" value="CUV42709.1"/>
    <property type="molecule type" value="Genomic_DNA"/>
</dbReference>
<evidence type="ECO:0000313" key="1">
    <source>
        <dbReference type="EMBL" id="CUV26464.1"/>
    </source>
</evidence>
<name>A0A0S4XJZ7_RALSL</name>
<keyword evidence="4" id="KW-0472">Membrane</keyword>